<dbReference type="InterPro" id="IPR006665">
    <property type="entry name" value="OmpA-like"/>
</dbReference>
<dbReference type="Pfam" id="PF00691">
    <property type="entry name" value="OmpA"/>
    <property type="match status" value="1"/>
</dbReference>
<accession>A0A3B7MKY8</accession>
<feature type="chain" id="PRO_5017788121" evidence="6">
    <location>
        <begin position="19"/>
        <end position="440"/>
    </location>
</feature>
<dbReference type="Proteomes" id="UP000263900">
    <property type="component" value="Chromosome"/>
</dbReference>
<keyword evidence="3" id="KW-0998">Cell outer membrane</keyword>
<evidence type="ECO:0000256" key="2">
    <source>
        <dbReference type="ARBA" id="ARBA00023136"/>
    </source>
</evidence>
<feature type="compositionally biased region" description="Low complexity" evidence="5">
    <location>
        <begin position="62"/>
        <end position="83"/>
    </location>
</feature>
<evidence type="ECO:0000313" key="9">
    <source>
        <dbReference type="Proteomes" id="UP000263900"/>
    </source>
</evidence>
<organism evidence="8 9">
    <name type="scientific">Paraflavitalea soli</name>
    <dbReference type="NCBI Taxonomy" id="2315862"/>
    <lineage>
        <taxon>Bacteria</taxon>
        <taxon>Pseudomonadati</taxon>
        <taxon>Bacteroidota</taxon>
        <taxon>Chitinophagia</taxon>
        <taxon>Chitinophagales</taxon>
        <taxon>Chitinophagaceae</taxon>
        <taxon>Paraflavitalea</taxon>
    </lineage>
</organism>
<evidence type="ECO:0000256" key="4">
    <source>
        <dbReference type="PROSITE-ProRule" id="PRU00473"/>
    </source>
</evidence>
<dbReference type="KEGG" id="pseg:D3H65_07175"/>
<dbReference type="InterPro" id="IPR036737">
    <property type="entry name" value="OmpA-like_sf"/>
</dbReference>
<dbReference type="RefSeq" id="WP_119049605.1">
    <property type="nucleotide sequence ID" value="NZ_CP032157.1"/>
</dbReference>
<dbReference type="PANTHER" id="PTHR30329">
    <property type="entry name" value="STATOR ELEMENT OF FLAGELLAR MOTOR COMPLEX"/>
    <property type="match status" value="1"/>
</dbReference>
<comment type="subcellular location">
    <subcellularLocation>
        <location evidence="1">Cell outer membrane</location>
    </subcellularLocation>
</comment>
<keyword evidence="6" id="KW-0732">Signal</keyword>
<evidence type="ECO:0000256" key="1">
    <source>
        <dbReference type="ARBA" id="ARBA00004442"/>
    </source>
</evidence>
<dbReference type="EMBL" id="CP032157">
    <property type="protein sequence ID" value="AXY73770.1"/>
    <property type="molecule type" value="Genomic_DNA"/>
</dbReference>
<evidence type="ECO:0000256" key="6">
    <source>
        <dbReference type="SAM" id="SignalP"/>
    </source>
</evidence>
<name>A0A3B7MKY8_9BACT</name>
<dbReference type="CDD" id="cd07185">
    <property type="entry name" value="OmpA_C-like"/>
    <property type="match status" value="1"/>
</dbReference>
<feature type="region of interest" description="Disordered" evidence="5">
    <location>
        <begin position="55"/>
        <end position="83"/>
    </location>
</feature>
<evidence type="ECO:0000256" key="3">
    <source>
        <dbReference type="ARBA" id="ARBA00023237"/>
    </source>
</evidence>
<dbReference type="PRINTS" id="PR01021">
    <property type="entry name" value="OMPADOMAIN"/>
</dbReference>
<evidence type="ECO:0000313" key="8">
    <source>
        <dbReference type="EMBL" id="AXY73770.1"/>
    </source>
</evidence>
<dbReference type="GO" id="GO:0009279">
    <property type="term" value="C:cell outer membrane"/>
    <property type="evidence" value="ECO:0007669"/>
    <property type="project" value="UniProtKB-SubCell"/>
</dbReference>
<protein>
    <submittedName>
        <fullName evidence="8">OmpA family protein</fullName>
    </submittedName>
</protein>
<keyword evidence="2 4" id="KW-0472">Membrane</keyword>
<feature type="signal peptide" evidence="6">
    <location>
        <begin position="1"/>
        <end position="18"/>
    </location>
</feature>
<dbReference type="InterPro" id="IPR006664">
    <property type="entry name" value="OMP_bac"/>
</dbReference>
<sequence length="440" mass="48695">MKRILIMAMLLIPATVFCQGFMDRLKKKVINKAEQKAEQKVEKGVDKGFDKAEQAVKSGNKPADTAAAAKTPASTAPAAATPAQEVAPAAPALKSNSRFDFIPGEQIVYTESFDQEAIGELPTGWNTTGTGEVVTLNNFPGKWLQLHQRSFYLTSNEKEFGENYTVEFDLILQLKYNGHFYPYFSFGFLSTNGEPAASNDFLRNYRKYASIEGIFYPADAGRTRMDIRTYKTGRVYYDGDDQVVAVMSDYFGKPIHIAIQVQKERMRMWANQDKVFDAPKAVSPGSIMNQLMFEAHTSSYKEGEYGMFLSNLKVAKGIHDTRHKLIEEGKFSTTGILFDVNADVIRPESYGVLKDIAAVLKENAGIKVKIIGHTDSDGDDQKNLQLSQKRAAAVAKALQETFGVDAASLQTTGKGESVPVGDNKTKEGKALNRRVEFIKV</sequence>
<gene>
    <name evidence="8" type="ORF">D3H65_07175</name>
</gene>
<proteinExistence type="predicted"/>
<dbReference type="InterPro" id="IPR050330">
    <property type="entry name" value="Bact_OuterMem_StrucFunc"/>
</dbReference>
<reference evidence="8 9" key="1">
    <citation type="submission" date="2018-09" db="EMBL/GenBank/DDBJ databases">
        <title>Genome sequencing of strain 6GH32-13.</title>
        <authorList>
            <person name="Weon H.-Y."/>
            <person name="Heo J."/>
            <person name="Kwon S.-W."/>
        </authorList>
    </citation>
    <scope>NUCLEOTIDE SEQUENCE [LARGE SCALE GENOMIC DNA]</scope>
    <source>
        <strain evidence="8 9">5GH32-13</strain>
    </source>
</reference>
<dbReference type="OrthoDB" id="9800869at2"/>
<dbReference type="PROSITE" id="PS51123">
    <property type="entry name" value="OMPA_2"/>
    <property type="match status" value="1"/>
</dbReference>
<dbReference type="SUPFAM" id="SSF103088">
    <property type="entry name" value="OmpA-like"/>
    <property type="match status" value="1"/>
</dbReference>
<dbReference type="AlphaFoldDB" id="A0A3B7MKY8"/>
<feature type="domain" description="OmpA-like" evidence="7">
    <location>
        <begin position="325"/>
        <end position="440"/>
    </location>
</feature>
<keyword evidence="9" id="KW-1185">Reference proteome</keyword>
<dbReference type="Gene3D" id="3.30.1330.60">
    <property type="entry name" value="OmpA-like domain"/>
    <property type="match status" value="1"/>
</dbReference>
<evidence type="ECO:0000259" key="7">
    <source>
        <dbReference type="PROSITE" id="PS51123"/>
    </source>
</evidence>
<evidence type="ECO:0000256" key="5">
    <source>
        <dbReference type="SAM" id="MobiDB-lite"/>
    </source>
</evidence>
<dbReference type="PANTHER" id="PTHR30329:SF21">
    <property type="entry name" value="LIPOPROTEIN YIAD-RELATED"/>
    <property type="match status" value="1"/>
</dbReference>